<dbReference type="EMBL" id="JBHTBU010000001">
    <property type="protein sequence ID" value="MFC7287429.1"/>
    <property type="molecule type" value="Genomic_DNA"/>
</dbReference>
<evidence type="ECO:0000313" key="4">
    <source>
        <dbReference type="Proteomes" id="UP001596542"/>
    </source>
</evidence>
<feature type="domain" description="KfrA N-terminal DNA-binding" evidence="2">
    <location>
        <begin position="8"/>
        <end position="115"/>
    </location>
</feature>
<dbReference type="Proteomes" id="UP001596542">
    <property type="component" value="Unassembled WGS sequence"/>
</dbReference>
<organism evidence="3 4">
    <name type="scientific">Herminiimonas glaciei</name>
    <dbReference type="NCBI Taxonomy" id="523788"/>
    <lineage>
        <taxon>Bacteria</taxon>
        <taxon>Pseudomonadati</taxon>
        <taxon>Pseudomonadota</taxon>
        <taxon>Betaproteobacteria</taxon>
        <taxon>Burkholderiales</taxon>
        <taxon>Oxalobacteraceae</taxon>
        <taxon>Herminiimonas</taxon>
    </lineage>
</organism>
<feature type="coiled-coil region" evidence="1">
    <location>
        <begin position="187"/>
        <end position="228"/>
    </location>
</feature>
<gene>
    <name evidence="3" type="ORF">ACFQPC_05200</name>
</gene>
<comment type="caution">
    <text evidence="3">The sequence shown here is derived from an EMBL/GenBank/DDBJ whole genome shotgun (WGS) entry which is preliminary data.</text>
</comment>
<dbReference type="GO" id="GO:0003677">
    <property type="term" value="F:DNA binding"/>
    <property type="evidence" value="ECO:0007669"/>
    <property type="project" value="UniProtKB-KW"/>
</dbReference>
<proteinExistence type="predicted"/>
<evidence type="ECO:0000313" key="3">
    <source>
        <dbReference type="EMBL" id="MFC7287429.1"/>
    </source>
</evidence>
<dbReference type="InterPro" id="IPR021104">
    <property type="entry name" value="KfrA_DNA-bd_N"/>
</dbReference>
<sequence>MARSGLLKSDVKKARDSLLAQQINPSVDAVRVALGNTGSKTTIHKYLKELDDAADRPAPSISESLLDIVNRLAAQLQTEADSKIEEILTQSDEKNREHITAISELQNTVAALRNQIGQLEADLFQEQTSKSEMLELLQEEKLVRRAADQQVINLKERLLENESYRASLEEKHRHSREALEHYRQSMKEQRDQDQRRHEHQVQQLQAEMRQLQQSMIVKQDEVTRLNQEGARLVTDLSHAQKSIYELKNQEREAGQKLEKWHEALQRNALLELQIGEKDVRIEELVKQVFDTLLQTNEMGKEAHRLELALAASNAALAAQEKVHEQIRKHWTQQSTVEK</sequence>
<evidence type="ECO:0000256" key="1">
    <source>
        <dbReference type="SAM" id="Coils"/>
    </source>
</evidence>
<reference evidence="4" key="1">
    <citation type="journal article" date="2019" name="Int. J. Syst. Evol. Microbiol.">
        <title>The Global Catalogue of Microorganisms (GCM) 10K type strain sequencing project: providing services to taxonomists for standard genome sequencing and annotation.</title>
        <authorList>
            <consortium name="The Broad Institute Genomics Platform"/>
            <consortium name="The Broad Institute Genome Sequencing Center for Infectious Disease"/>
            <person name="Wu L."/>
            <person name="Ma J."/>
        </authorList>
    </citation>
    <scope>NUCLEOTIDE SEQUENCE [LARGE SCALE GENOMIC DNA]</scope>
    <source>
        <strain evidence="4">KACC 12508</strain>
    </source>
</reference>
<protein>
    <submittedName>
        <fullName evidence="3">DNA-binding protein</fullName>
    </submittedName>
</protein>
<accession>A0ABW2I8R2</accession>
<name>A0ABW2I8R2_9BURK</name>
<keyword evidence="4" id="KW-1185">Reference proteome</keyword>
<dbReference type="Pfam" id="PF11740">
    <property type="entry name" value="KfrA_N"/>
    <property type="match status" value="1"/>
</dbReference>
<keyword evidence="3" id="KW-0238">DNA-binding</keyword>
<keyword evidence="1" id="KW-0175">Coiled coil</keyword>
<feature type="coiled-coil region" evidence="1">
    <location>
        <begin position="95"/>
        <end position="157"/>
    </location>
</feature>
<evidence type="ECO:0000259" key="2">
    <source>
        <dbReference type="Pfam" id="PF11740"/>
    </source>
</evidence>
<dbReference type="RefSeq" id="WP_124574093.1">
    <property type="nucleotide sequence ID" value="NZ_JBHTBU010000001.1"/>
</dbReference>